<dbReference type="EMBL" id="FNWJ01000002">
    <property type="protein sequence ID" value="SEH14152.1"/>
    <property type="molecule type" value="Genomic_DNA"/>
</dbReference>
<dbReference type="GO" id="GO:0004674">
    <property type="term" value="F:protein serine/threonine kinase activity"/>
    <property type="evidence" value="ECO:0007669"/>
    <property type="project" value="UniProtKB-KW"/>
</dbReference>
<dbReference type="PANTHER" id="PTHR35526">
    <property type="entry name" value="ANTI-SIGMA-F FACTOR RSBW-RELATED"/>
    <property type="match status" value="1"/>
</dbReference>
<accession>A0A1H6FUQ6</accession>
<dbReference type="InterPro" id="IPR003594">
    <property type="entry name" value="HATPase_dom"/>
</dbReference>
<dbReference type="Proteomes" id="UP000222056">
    <property type="component" value="Unassembled WGS sequence"/>
</dbReference>
<dbReference type="InterPro" id="IPR050267">
    <property type="entry name" value="Anti-sigma-factor_SerPK"/>
</dbReference>
<keyword evidence="4" id="KW-0418">Kinase</keyword>
<evidence type="ECO:0000256" key="2">
    <source>
        <dbReference type="SAM" id="MobiDB-lite"/>
    </source>
</evidence>
<organism evidence="4 5">
    <name type="scientific">Thermoleophilum album</name>
    <dbReference type="NCBI Taxonomy" id="29539"/>
    <lineage>
        <taxon>Bacteria</taxon>
        <taxon>Bacillati</taxon>
        <taxon>Actinomycetota</taxon>
        <taxon>Thermoleophilia</taxon>
        <taxon>Thermoleophilales</taxon>
        <taxon>Thermoleophilaceae</taxon>
        <taxon>Thermoleophilum</taxon>
    </lineage>
</organism>
<feature type="region of interest" description="Disordered" evidence="2">
    <location>
        <begin position="1"/>
        <end position="31"/>
    </location>
</feature>
<keyword evidence="1" id="KW-0723">Serine/threonine-protein kinase</keyword>
<reference evidence="5" key="1">
    <citation type="submission" date="2016-10" db="EMBL/GenBank/DDBJ databases">
        <authorList>
            <person name="Varghese N."/>
            <person name="Submissions S."/>
        </authorList>
    </citation>
    <scope>NUCLEOTIDE SEQUENCE [LARGE SCALE GENOMIC DNA]</scope>
    <source>
        <strain evidence="5">ATCC 35263</strain>
    </source>
</reference>
<evidence type="ECO:0000256" key="1">
    <source>
        <dbReference type="ARBA" id="ARBA00022527"/>
    </source>
</evidence>
<evidence type="ECO:0000313" key="5">
    <source>
        <dbReference type="Proteomes" id="UP000222056"/>
    </source>
</evidence>
<dbReference type="AlphaFoldDB" id="A0A1H6FUQ6"/>
<proteinExistence type="predicted"/>
<dbReference type="STRING" id="29539.SAMN02745716_1533"/>
<dbReference type="CDD" id="cd16936">
    <property type="entry name" value="HATPase_RsbW-like"/>
    <property type="match status" value="1"/>
</dbReference>
<protein>
    <submittedName>
        <fullName evidence="4">Anti-sigma regulatory factor (Ser/Thr protein kinase)</fullName>
    </submittedName>
</protein>
<dbReference type="PANTHER" id="PTHR35526:SF3">
    <property type="entry name" value="ANTI-SIGMA-F FACTOR RSBW"/>
    <property type="match status" value="1"/>
</dbReference>
<keyword evidence="5" id="KW-1185">Reference proteome</keyword>
<dbReference type="RefSeq" id="WP_177169413.1">
    <property type="nucleotide sequence ID" value="NZ_FNWJ01000002.1"/>
</dbReference>
<dbReference type="Pfam" id="PF13581">
    <property type="entry name" value="HATPase_c_2"/>
    <property type="match status" value="1"/>
</dbReference>
<evidence type="ECO:0000259" key="3">
    <source>
        <dbReference type="Pfam" id="PF13581"/>
    </source>
</evidence>
<evidence type="ECO:0000313" key="4">
    <source>
        <dbReference type="EMBL" id="SEH14152.1"/>
    </source>
</evidence>
<dbReference type="Gene3D" id="3.30.565.10">
    <property type="entry name" value="Histidine kinase-like ATPase, C-terminal domain"/>
    <property type="match status" value="1"/>
</dbReference>
<dbReference type="SUPFAM" id="SSF55874">
    <property type="entry name" value="ATPase domain of HSP90 chaperone/DNA topoisomerase II/histidine kinase"/>
    <property type="match status" value="1"/>
</dbReference>
<sequence>MGRRATASALGSRRLEETPTRAVPAANAPRRKRHVEDVLSIQLPGGPKAASQARRALWQLRGDLDQPLLETARLLVTELISNSVKHARSATIGMKAAVGRSKVLIEIADEGPGFEHVPRGADDDQASGWGLFLVDRLADRWGVTREDGRTRVWFELRRA</sequence>
<gene>
    <name evidence="4" type="ORF">SAMN02745716_1533</name>
</gene>
<feature type="domain" description="Histidine kinase/HSP90-like ATPase" evidence="3">
    <location>
        <begin position="47"/>
        <end position="154"/>
    </location>
</feature>
<name>A0A1H6FUQ6_THEAL</name>
<dbReference type="InterPro" id="IPR036890">
    <property type="entry name" value="HATPase_C_sf"/>
</dbReference>
<keyword evidence="4" id="KW-0808">Transferase</keyword>